<evidence type="ECO:0000313" key="2">
    <source>
        <dbReference type="EMBL" id="OIQ68161.1"/>
    </source>
</evidence>
<reference evidence="2" key="1">
    <citation type="submission" date="2016-10" db="EMBL/GenBank/DDBJ databases">
        <title>Sequence of Gallionella enrichment culture.</title>
        <authorList>
            <person name="Poehlein A."/>
            <person name="Muehling M."/>
            <person name="Daniel R."/>
        </authorList>
    </citation>
    <scope>NUCLEOTIDE SEQUENCE</scope>
</reference>
<feature type="region of interest" description="Disordered" evidence="1">
    <location>
        <begin position="340"/>
        <end position="375"/>
    </location>
</feature>
<gene>
    <name evidence="2" type="ORF">GALL_502510</name>
</gene>
<protein>
    <submittedName>
        <fullName evidence="2">Uncharacterized protein</fullName>
    </submittedName>
</protein>
<dbReference type="EMBL" id="MLJW01005473">
    <property type="protein sequence ID" value="OIQ68161.1"/>
    <property type="molecule type" value="Genomic_DNA"/>
</dbReference>
<organism evidence="2">
    <name type="scientific">mine drainage metagenome</name>
    <dbReference type="NCBI Taxonomy" id="410659"/>
    <lineage>
        <taxon>unclassified sequences</taxon>
        <taxon>metagenomes</taxon>
        <taxon>ecological metagenomes</taxon>
    </lineage>
</organism>
<evidence type="ECO:0000256" key="1">
    <source>
        <dbReference type="SAM" id="MobiDB-lite"/>
    </source>
</evidence>
<dbReference type="AlphaFoldDB" id="A0A1J5P975"/>
<proteinExistence type="predicted"/>
<sequence length="375" mass="41194">MLDHGHPGLHVGQRVVVLRTAVERRKIAVQREGRGGIKERTRSGRRIAPVGHFLVVIEFVAQLDPGVVIRLQRDGRIESEAFQVSVIAEGIASFVERIQTHGDVVVDSLAGIERNPAIAIGSRLHARVVDPGAVGFLEGAIDHAAPRSAPEHQRGGTFQHFKALRVIDIPVILNVVAKAVDEEIRAGIDAANDEFVAVALALMHRHAWNVPRQIGDAVGALVLNEILGQNADRLRDVQQRRVGLGPDRRAVGVIPVRSGAGALRHRELFRRRGRLGPARRLRPALCTAARGAQLSRKNLGAAPDFRGGNHHRRQRISRYLLRSHHLRPGFLRAGQYADRDVADRDQHKSGSKTDLALERTLHDGSPQHCRIHSGV</sequence>
<comment type="caution">
    <text evidence="2">The sequence shown here is derived from an EMBL/GenBank/DDBJ whole genome shotgun (WGS) entry which is preliminary data.</text>
</comment>
<name>A0A1J5P975_9ZZZZ</name>
<accession>A0A1J5P975</accession>